<keyword evidence="7" id="KW-1185">Reference proteome</keyword>
<dbReference type="PANTHER" id="PTHR10746:SF6">
    <property type="entry name" value="LARGE RIBOSOMAL SUBUNIT PROTEIN UL4M"/>
    <property type="match status" value="1"/>
</dbReference>
<dbReference type="InterPro" id="IPR023574">
    <property type="entry name" value="Ribosomal_uL4_dom_sf"/>
</dbReference>
<feature type="region of interest" description="Disordered" evidence="5">
    <location>
        <begin position="273"/>
        <end position="293"/>
    </location>
</feature>
<dbReference type="STRING" id="595528.A0A0D2X593"/>
<dbReference type="GO" id="GO:0005840">
    <property type="term" value="C:ribosome"/>
    <property type="evidence" value="ECO:0007669"/>
    <property type="project" value="UniProtKB-KW"/>
</dbReference>
<dbReference type="PANTHER" id="PTHR10746">
    <property type="entry name" value="50S RIBOSOMAL PROTEIN L4"/>
    <property type="match status" value="1"/>
</dbReference>
<dbReference type="HAMAP" id="MF_01328_B">
    <property type="entry name" value="Ribosomal_uL4_B"/>
    <property type="match status" value="1"/>
</dbReference>
<protein>
    <recommendedName>
        <fullName evidence="4">Large ribosomal subunit protein uL4m</fullName>
    </recommendedName>
</protein>
<feature type="compositionally biased region" description="Basic residues" evidence="5">
    <location>
        <begin position="497"/>
        <end position="519"/>
    </location>
</feature>
<evidence type="ECO:0000256" key="5">
    <source>
        <dbReference type="SAM" id="MobiDB-lite"/>
    </source>
</evidence>
<feature type="compositionally biased region" description="Basic residues" evidence="5">
    <location>
        <begin position="281"/>
        <end position="293"/>
    </location>
</feature>
<dbReference type="InterPro" id="IPR002136">
    <property type="entry name" value="Ribosomal_uL4"/>
</dbReference>
<feature type="compositionally biased region" description="Basic and acidic residues" evidence="5">
    <location>
        <begin position="527"/>
        <end position="542"/>
    </location>
</feature>
<keyword evidence="2 6" id="KW-0689">Ribosomal protein</keyword>
<evidence type="ECO:0000256" key="3">
    <source>
        <dbReference type="ARBA" id="ARBA00023274"/>
    </source>
</evidence>
<dbReference type="Pfam" id="PF00573">
    <property type="entry name" value="Ribosomal_L4"/>
    <property type="match status" value="1"/>
</dbReference>
<dbReference type="PhylomeDB" id="A0A0D2X593"/>
<dbReference type="GO" id="GO:1990904">
    <property type="term" value="C:ribonucleoprotein complex"/>
    <property type="evidence" value="ECO:0007669"/>
    <property type="project" value="UniProtKB-KW"/>
</dbReference>
<dbReference type="AlphaFoldDB" id="A0A0D2X593"/>
<evidence type="ECO:0000256" key="1">
    <source>
        <dbReference type="ARBA" id="ARBA00010528"/>
    </source>
</evidence>
<feature type="region of interest" description="Disordered" evidence="5">
    <location>
        <begin position="482"/>
        <end position="542"/>
    </location>
</feature>
<sequence>MLRAALAATTRLLSRPAASPSASLLAIAASPATASPSSPSRAAVSPLSVLAARSFHVSTAAAKASDAGEPTTTAAADAAVTTTTTKPTLSRRAALRELRSKKLAHLKELRTRAFEQNNPEVPLYLNLLKPEDATVASQNPAEALRLLRKSQKARAKLVRRGKPLLRPAQFTPTELLQMLPQETKQLLVNSVTRQREAWVRRVFPATAEESATLMDGEGKIHVPRNVVMREIPTQRTLMSLSDYVFGAAPRTDLIHRYVLWHLACQRAGTASTKTKAEVRGGGRKPRPQKHTGRARLGSIRSPMMRGGGVAFGPKPKSFAYVLPKTVRRFALRAALSIKYAQGDLQIVDSLSPIVHKAKYVGHILRSNNLTNALLVDEKASPNLIRGASTMQTVKAVSVDALSVYDIMKYSKLVLTTKAVAALEDFLHLHLVTRPRTRALIRDSYVAAERLQTSQPTQSVLSASEREGSAVVPVPGPLFVASSPAASSTPATPAPIVPHKRVNSPRRKREHKRKLAKRQRQVAYQRTQRLERERRERNLGIQR</sequence>
<dbReference type="GO" id="GO:0006412">
    <property type="term" value="P:translation"/>
    <property type="evidence" value="ECO:0007669"/>
    <property type="project" value="InterPro"/>
</dbReference>
<reference evidence="7" key="1">
    <citation type="submission" date="2011-02" db="EMBL/GenBank/DDBJ databases">
        <title>The Genome Sequence of Capsaspora owczarzaki ATCC 30864.</title>
        <authorList>
            <person name="Russ C."/>
            <person name="Cuomo C."/>
            <person name="Burger G."/>
            <person name="Gray M.W."/>
            <person name="Holland P.W.H."/>
            <person name="King N."/>
            <person name="Lang F.B.F."/>
            <person name="Roger A.J."/>
            <person name="Ruiz-Trillo I."/>
            <person name="Young S.K."/>
            <person name="Zeng Q."/>
            <person name="Gargeya S."/>
            <person name="Alvarado L."/>
            <person name="Berlin A."/>
            <person name="Chapman S.B."/>
            <person name="Chen Z."/>
            <person name="Freedman E."/>
            <person name="Gellesch M."/>
            <person name="Goldberg J."/>
            <person name="Griggs A."/>
            <person name="Gujja S."/>
            <person name="Heilman E."/>
            <person name="Heiman D."/>
            <person name="Howarth C."/>
            <person name="Mehta T."/>
            <person name="Neiman D."/>
            <person name="Pearson M."/>
            <person name="Roberts A."/>
            <person name="Saif S."/>
            <person name="Shea T."/>
            <person name="Shenoy N."/>
            <person name="Sisk P."/>
            <person name="Stolte C."/>
            <person name="Sykes S."/>
            <person name="White J."/>
            <person name="Yandava C."/>
            <person name="Haas B."/>
            <person name="Nusbaum C."/>
            <person name="Birren B."/>
        </authorList>
    </citation>
    <scope>NUCLEOTIDE SEQUENCE</scope>
    <source>
        <strain evidence="7">ATCC 30864</strain>
    </source>
</reference>
<organism evidence="6 7">
    <name type="scientific">Capsaspora owczarzaki (strain ATCC 30864)</name>
    <dbReference type="NCBI Taxonomy" id="595528"/>
    <lineage>
        <taxon>Eukaryota</taxon>
        <taxon>Filasterea</taxon>
        <taxon>Capsaspora</taxon>
    </lineage>
</organism>
<dbReference type="EMBL" id="KE346374">
    <property type="protein sequence ID" value="KJE97409.1"/>
    <property type="molecule type" value="Genomic_DNA"/>
</dbReference>
<evidence type="ECO:0000256" key="4">
    <source>
        <dbReference type="ARBA" id="ARBA00040565"/>
    </source>
</evidence>
<dbReference type="OrthoDB" id="275876at2759"/>
<dbReference type="RefSeq" id="XP_004343136.1">
    <property type="nucleotide sequence ID" value="XM_004343086.2"/>
</dbReference>
<dbReference type="InterPro" id="IPR013005">
    <property type="entry name" value="Ribosomal_uL4-like"/>
</dbReference>
<accession>A0A0D2X593</accession>
<dbReference type="InParanoid" id="A0A0D2X593"/>
<evidence type="ECO:0000256" key="2">
    <source>
        <dbReference type="ARBA" id="ARBA00022980"/>
    </source>
</evidence>
<gene>
    <name evidence="6" type="ORF">CAOG_007277</name>
</gene>
<dbReference type="Proteomes" id="UP000008743">
    <property type="component" value="Unassembled WGS sequence"/>
</dbReference>
<evidence type="ECO:0000313" key="7">
    <source>
        <dbReference type="Proteomes" id="UP000008743"/>
    </source>
</evidence>
<dbReference type="Gene3D" id="3.40.1370.10">
    <property type="match status" value="1"/>
</dbReference>
<dbReference type="NCBIfam" id="TIGR03953">
    <property type="entry name" value="rplD_bact"/>
    <property type="match status" value="1"/>
</dbReference>
<comment type="similarity">
    <text evidence="1">Belongs to the universal ribosomal protein uL4 family.</text>
</comment>
<evidence type="ECO:0000313" key="6">
    <source>
        <dbReference type="EMBL" id="KJE97409.1"/>
    </source>
</evidence>
<dbReference type="GO" id="GO:0003735">
    <property type="term" value="F:structural constituent of ribosome"/>
    <property type="evidence" value="ECO:0007669"/>
    <property type="project" value="InterPro"/>
</dbReference>
<name>A0A0D2X593_CAPO3</name>
<dbReference type="SUPFAM" id="SSF52166">
    <property type="entry name" value="Ribosomal protein L4"/>
    <property type="match status" value="1"/>
</dbReference>
<keyword evidence="3" id="KW-0687">Ribonucleoprotein</keyword>
<dbReference type="eggNOG" id="KOG1624">
    <property type="taxonomic scope" value="Eukaryota"/>
</dbReference>
<proteinExistence type="inferred from homology"/>